<evidence type="ECO:0000256" key="1">
    <source>
        <dbReference type="ARBA" id="ARBA00004651"/>
    </source>
</evidence>
<protein>
    <submittedName>
        <fullName evidence="8">O-antigen/teichoic acid export membrane protein</fullName>
    </submittedName>
</protein>
<dbReference type="InterPro" id="IPR050833">
    <property type="entry name" value="Poly_Biosynth_Transport"/>
</dbReference>
<evidence type="ECO:0000256" key="4">
    <source>
        <dbReference type="ARBA" id="ARBA00022989"/>
    </source>
</evidence>
<dbReference type="PANTHER" id="PTHR30250">
    <property type="entry name" value="PST FAMILY PREDICTED COLANIC ACID TRANSPORTER"/>
    <property type="match status" value="1"/>
</dbReference>
<comment type="subcellular location">
    <subcellularLocation>
        <location evidence="1">Cell membrane</location>
        <topology evidence="1">Multi-pass membrane protein</topology>
    </subcellularLocation>
</comment>
<feature type="transmembrane region" description="Helical" evidence="7">
    <location>
        <begin position="46"/>
        <end position="66"/>
    </location>
</feature>
<keyword evidence="2" id="KW-1003">Cell membrane</keyword>
<dbReference type="GO" id="GO:0005886">
    <property type="term" value="C:plasma membrane"/>
    <property type="evidence" value="ECO:0007669"/>
    <property type="project" value="UniProtKB-SubCell"/>
</dbReference>
<feature type="transmembrane region" description="Helical" evidence="7">
    <location>
        <begin position="374"/>
        <end position="391"/>
    </location>
</feature>
<dbReference type="PANTHER" id="PTHR30250:SF11">
    <property type="entry name" value="O-ANTIGEN TRANSPORTER-RELATED"/>
    <property type="match status" value="1"/>
</dbReference>
<evidence type="ECO:0000256" key="5">
    <source>
        <dbReference type="ARBA" id="ARBA00023136"/>
    </source>
</evidence>
<feature type="transmembrane region" description="Helical" evidence="7">
    <location>
        <begin position="213"/>
        <end position="232"/>
    </location>
</feature>
<keyword evidence="4 7" id="KW-1133">Transmembrane helix</keyword>
<feature type="transmembrane region" description="Helical" evidence="7">
    <location>
        <begin position="117"/>
        <end position="137"/>
    </location>
</feature>
<keyword evidence="9" id="KW-1185">Reference proteome</keyword>
<gene>
    <name evidence="8" type="ORF">HD601_004218</name>
</gene>
<evidence type="ECO:0000256" key="6">
    <source>
        <dbReference type="SAM" id="MobiDB-lite"/>
    </source>
</evidence>
<dbReference type="AlphaFoldDB" id="A0A7W9LMU5"/>
<sequence>MPQLASRLLGAGRSSAGLLAVGTSVGNLLGYALTVAAARSLGPHEFGAFSALLALIIVGNVAALAVQATTARAAATGRPVAPAVRSGLILAVVIGVALTALSPVAESVLQLPSALPAVAAAVAIAALTATAPSLGIIQGQERFGPLAALVTIQAALRVGGGLVGMALDPTATSALIGIALGFVAAGVVAWFVARPAGSALLSLRGGFAARATLSSGAMLLGFVVLTNIDVILARHVLSPEASGLYAAGSIFTKIAFWLPQFVPMLAFPALADPARRRSAVSLGVAAVAGCGVALTGLSWLLAGVAVSVVAGPSYDEVVPWVAGFAGLGALYALAHLLVYAHLARRDRWTTGVLWAALAAYVLVVEVWASSLAGVLVPGLVAAALIVLWGLGRERLGAGSRSTRTGTTPPEAADAAASPLH</sequence>
<feature type="transmembrane region" description="Helical" evidence="7">
    <location>
        <begin position="351"/>
        <end position="368"/>
    </location>
</feature>
<feature type="compositionally biased region" description="Low complexity" evidence="6">
    <location>
        <begin position="398"/>
        <end position="409"/>
    </location>
</feature>
<dbReference type="EMBL" id="JACHMM010000001">
    <property type="protein sequence ID" value="MBB5789643.1"/>
    <property type="molecule type" value="Genomic_DNA"/>
</dbReference>
<feature type="transmembrane region" description="Helical" evidence="7">
    <location>
        <begin position="87"/>
        <end position="105"/>
    </location>
</feature>
<feature type="transmembrane region" description="Helical" evidence="7">
    <location>
        <begin position="244"/>
        <end position="267"/>
    </location>
</feature>
<evidence type="ECO:0000256" key="2">
    <source>
        <dbReference type="ARBA" id="ARBA00022475"/>
    </source>
</evidence>
<comment type="caution">
    <text evidence="8">The sequence shown here is derived from an EMBL/GenBank/DDBJ whole genome shotgun (WGS) entry which is preliminary data.</text>
</comment>
<evidence type="ECO:0000313" key="9">
    <source>
        <dbReference type="Proteomes" id="UP000542813"/>
    </source>
</evidence>
<keyword evidence="5 7" id="KW-0472">Membrane</keyword>
<dbReference type="RefSeq" id="WP_184825151.1">
    <property type="nucleotide sequence ID" value="NZ_JACHMM010000001.1"/>
</dbReference>
<evidence type="ECO:0000313" key="8">
    <source>
        <dbReference type="EMBL" id="MBB5789643.1"/>
    </source>
</evidence>
<name>A0A7W9LMU5_9ACTN</name>
<feature type="transmembrane region" description="Helical" evidence="7">
    <location>
        <begin position="317"/>
        <end position="339"/>
    </location>
</feature>
<evidence type="ECO:0000256" key="7">
    <source>
        <dbReference type="SAM" id="Phobius"/>
    </source>
</evidence>
<feature type="transmembrane region" description="Helical" evidence="7">
    <location>
        <begin position="279"/>
        <end position="305"/>
    </location>
</feature>
<feature type="transmembrane region" description="Helical" evidence="7">
    <location>
        <begin position="173"/>
        <end position="193"/>
    </location>
</feature>
<evidence type="ECO:0000256" key="3">
    <source>
        <dbReference type="ARBA" id="ARBA00022692"/>
    </source>
</evidence>
<organism evidence="8 9">
    <name type="scientific">Jiangella mangrovi</name>
    <dbReference type="NCBI Taxonomy" id="1524084"/>
    <lineage>
        <taxon>Bacteria</taxon>
        <taxon>Bacillati</taxon>
        <taxon>Actinomycetota</taxon>
        <taxon>Actinomycetes</taxon>
        <taxon>Jiangellales</taxon>
        <taxon>Jiangellaceae</taxon>
        <taxon>Jiangella</taxon>
    </lineage>
</organism>
<keyword evidence="3 7" id="KW-0812">Transmembrane</keyword>
<accession>A0A7W9LMU5</accession>
<feature type="transmembrane region" description="Helical" evidence="7">
    <location>
        <begin position="16"/>
        <end position="34"/>
    </location>
</feature>
<proteinExistence type="predicted"/>
<reference evidence="8 9" key="1">
    <citation type="submission" date="2020-08" db="EMBL/GenBank/DDBJ databases">
        <title>Sequencing the genomes of 1000 actinobacteria strains.</title>
        <authorList>
            <person name="Klenk H.-P."/>
        </authorList>
    </citation>
    <scope>NUCLEOTIDE SEQUENCE [LARGE SCALE GENOMIC DNA]</scope>
    <source>
        <strain evidence="8 9">DSM 102122</strain>
    </source>
</reference>
<dbReference type="Proteomes" id="UP000542813">
    <property type="component" value="Unassembled WGS sequence"/>
</dbReference>
<feature type="region of interest" description="Disordered" evidence="6">
    <location>
        <begin position="397"/>
        <end position="420"/>
    </location>
</feature>
<feature type="transmembrane region" description="Helical" evidence="7">
    <location>
        <begin position="146"/>
        <end position="167"/>
    </location>
</feature>